<organism evidence="2 3">
    <name type="scientific">Hassallia byssoidea VB512170</name>
    <dbReference type="NCBI Taxonomy" id="1304833"/>
    <lineage>
        <taxon>Bacteria</taxon>
        <taxon>Bacillati</taxon>
        <taxon>Cyanobacteriota</taxon>
        <taxon>Cyanophyceae</taxon>
        <taxon>Nostocales</taxon>
        <taxon>Tolypothrichaceae</taxon>
        <taxon>Hassallia</taxon>
    </lineage>
</organism>
<reference evidence="2 3" key="1">
    <citation type="journal article" date="2015" name="Genome Announc.">
        <title>Draft Genome Sequence of Cyanobacterium Hassallia byssoidea Strain VB512170, Isolated from Monuments in India.</title>
        <authorList>
            <person name="Singh D."/>
            <person name="Chandrababunaidu M.M."/>
            <person name="Panda A."/>
            <person name="Sen D."/>
            <person name="Bhattacharyya S."/>
            <person name="Adhikary S.P."/>
            <person name="Tripathy S."/>
        </authorList>
    </citation>
    <scope>NUCLEOTIDE SEQUENCE [LARGE SCALE GENOMIC DNA]</scope>
    <source>
        <strain evidence="2 3">VB512170</strain>
    </source>
</reference>
<feature type="region of interest" description="Disordered" evidence="1">
    <location>
        <begin position="423"/>
        <end position="461"/>
    </location>
</feature>
<dbReference type="RefSeq" id="WP_163519330.1">
    <property type="nucleotide sequence ID" value="NZ_JTCM02000127.1"/>
</dbReference>
<dbReference type="InterPro" id="IPR027417">
    <property type="entry name" value="P-loop_NTPase"/>
</dbReference>
<accession>A0A846HI22</accession>
<evidence type="ECO:0000313" key="3">
    <source>
        <dbReference type="Proteomes" id="UP000031549"/>
    </source>
</evidence>
<evidence type="ECO:0000256" key="1">
    <source>
        <dbReference type="SAM" id="MobiDB-lite"/>
    </source>
</evidence>
<evidence type="ECO:0000313" key="2">
    <source>
        <dbReference type="EMBL" id="NEU76703.1"/>
    </source>
</evidence>
<sequence length="558" mass="62027">MTHYPDEELLINGSIAKWLRDRTEELLICANEVKNGSGIAKSISLGGLALSIVISGINPLAGLSAILCAVGYSGAVLKDKSITNQVALLPFVRGNLLDILGTLGHADLRSQYKAPSEIEDLQNYLGYKNRHELMLLSQNLLPLTEKLQEIEPDKRFDAYLWLVDKFVESSAGIAPQDIRSELIAVLPEPTALQPPSPKSESNETQSVPTTPETVDKFQWIDQVLKMPFRVLTGDAGSGKSTLERFMISKLKEAGYHIVCLNTETNPDVWKGVEVLTTSDEINEFLSEFVSGIESRQKECRKLGLDEDQFLSEVATNRSGRDGRVAIFFMEANTFELCGVDADLWASVLQMCLTNIRKWGYTACLTAQSDNQTSVSSKMKGFSSRYDEQPRVECIVKTDDITGEAVSSGRAWLKVKGKADKNPKSINLANFPKTKDFRSQAEKNAPSDKTPPYPKPTSKSERKLSDIINSLEKSLLVSENSLTKESEELLDKKLSDLASRLLAFFNNARNKTPKSLANIKKKDELREQGDIKLIMALTELVSTGHLIFDDKDSWLKPDW</sequence>
<feature type="region of interest" description="Disordered" evidence="1">
    <location>
        <begin position="189"/>
        <end position="210"/>
    </location>
</feature>
<dbReference type="EMBL" id="JTCM02000127">
    <property type="protein sequence ID" value="NEU76703.1"/>
    <property type="molecule type" value="Genomic_DNA"/>
</dbReference>
<keyword evidence="3" id="KW-1185">Reference proteome</keyword>
<dbReference type="AlphaFoldDB" id="A0A846HI22"/>
<dbReference type="Proteomes" id="UP000031549">
    <property type="component" value="Unassembled WGS sequence"/>
</dbReference>
<protein>
    <submittedName>
        <fullName evidence="2">Uncharacterized protein</fullName>
    </submittedName>
</protein>
<feature type="compositionally biased region" description="Polar residues" evidence="1">
    <location>
        <begin position="198"/>
        <end position="210"/>
    </location>
</feature>
<comment type="caution">
    <text evidence="2">The sequence shown here is derived from an EMBL/GenBank/DDBJ whole genome shotgun (WGS) entry which is preliminary data.</text>
</comment>
<name>A0A846HI22_9CYAN</name>
<dbReference type="SUPFAM" id="SSF52540">
    <property type="entry name" value="P-loop containing nucleoside triphosphate hydrolases"/>
    <property type="match status" value="1"/>
</dbReference>
<gene>
    <name evidence="2" type="ORF">PI95_030395</name>
</gene>
<proteinExistence type="predicted"/>